<dbReference type="KEGG" id="hut:Huta_0428"/>
<protein>
    <submittedName>
        <fullName evidence="1">Uncharacterized protein</fullName>
    </submittedName>
</protein>
<dbReference type="RefSeq" id="WP_012795492.1">
    <property type="nucleotide sequence ID" value="NC_013158.1"/>
</dbReference>
<name>C7NS08_HALUD</name>
<keyword evidence="2" id="KW-1185">Reference proteome</keyword>
<dbReference type="OrthoDB" id="322138at2157"/>
<dbReference type="GeneID" id="8382695"/>
<sequence>MGLAEPFGTQEPTHQLVVRERDAIDDADPAGCLAVENRVINVAMRHGTAIHLCIDDTLNADRLAHLRETLSGVEDARVLENATPEYRAELPADADIVTTALSLPESDTAVWLDRLFGLAELAVVTDDSWLYRSVPHETHIREINAEAVEAYLRTLHRELSDIPGTAIVPHGPLASWNTDGCRYELTWDALRERRDEDQWRTISLERLRRVKPEPERSEIVFQWEPPTGGSRVVRGLRRAFGREVDISPMRLTIATAEVATVLDALEDLNVRLGYGYEIIE</sequence>
<organism evidence="1 2">
    <name type="scientific">Halorhabdus utahensis (strain DSM 12940 / JCM 11049 / AX-2)</name>
    <dbReference type="NCBI Taxonomy" id="519442"/>
    <lineage>
        <taxon>Archaea</taxon>
        <taxon>Methanobacteriati</taxon>
        <taxon>Methanobacteriota</taxon>
        <taxon>Stenosarchaea group</taxon>
        <taxon>Halobacteria</taxon>
        <taxon>Halobacteriales</taxon>
        <taxon>Haloarculaceae</taxon>
        <taxon>Halorhabdus</taxon>
    </lineage>
</organism>
<dbReference type="AlphaFoldDB" id="C7NS08"/>
<evidence type="ECO:0000313" key="1">
    <source>
        <dbReference type="EMBL" id="ACV10615.1"/>
    </source>
</evidence>
<dbReference type="EMBL" id="CP001687">
    <property type="protein sequence ID" value="ACV10615.1"/>
    <property type="molecule type" value="Genomic_DNA"/>
</dbReference>
<proteinExistence type="predicted"/>
<reference evidence="1 2" key="1">
    <citation type="journal article" date="2009" name="Stand. Genomic Sci.">
        <title>Complete genome sequence of Halorhabdus utahensis type strain (AX-2).</title>
        <authorList>
            <person name="Anderson I."/>
            <person name="Tindall B.J."/>
            <person name="Pomrenke H."/>
            <person name="Goker M."/>
            <person name="Lapidus A."/>
            <person name="Nolan M."/>
            <person name="Copeland A."/>
            <person name="Glavina Del Rio T."/>
            <person name="Chen F."/>
            <person name="Tice H."/>
            <person name="Cheng J.F."/>
            <person name="Lucas S."/>
            <person name="Chertkov O."/>
            <person name="Bruce D."/>
            <person name="Brettin T."/>
            <person name="Detter J.C."/>
            <person name="Han C."/>
            <person name="Goodwin L."/>
            <person name="Land M."/>
            <person name="Hauser L."/>
            <person name="Chang Y.J."/>
            <person name="Jeffries C.D."/>
            <person name="Pitluck S."/>
            <person name="Pati A."/>
            <person name="Mavromatis K."/>
            <person name="Ivanova N."/>
            <person name="Ovchinnikova G."/>
            <person name="Chen A."/>
            <person name="Palaniappan K."/>
            <person name="Chain P."/>
            <person name="Rohde M."/>
            <person name="Bristow J."/>
            <person name="Eisen J.A."/>
            <person name="Markowitz V."/>
            <person name="Hugenholtz P."/>
            <person name="Kyrpides N.C."/>
            <person name="Klenk H.P."/>
        </authorList>
    </citation>
    <scope>NUCLEOTIDE SEQUENCE [LARGE SCALE GENOMIC DNA]</scope>
    <source>
        <strain evidence="2">DSM 12940 / JCM 11049 / AX-2</strain>
    </source>
</reference>
<evidence type="ECO:0000313" key="2">
    <source>
        <dbReference type="Proteomes" id="UP000002071"/>
    </source>
</evidence>
<gene>
    <name evidence="1" type="ordered locus">Huta_0428</name>
</gene>
<accession>C7NS08</accession>
<dbReference type="HOGENOM" id="CLU_992489_0_0_2"/>
<dbReference type="Proteomes" id="UP000002071">
    <property type="component" value="Chromosome"/>
</dbReference>
<dbReference type="eggNOG" id="arCOG14152">
    <property type="taxonomic scope" value="Archaea"/>
</dbReference>
<dbReference type="STRING" id="519442.Huta_0428"/>